<evidence type="ECO:0000313" key="3">
    <source>
        <dbReference type="Proteomes" id="UP000509448"/>
    </source>
</evidence>
<dbReference type="Pfam" id="PF01918">
    <property type="entry name" value="Alba"/>
    <property type="match status" value="1"/>
</dbReference>
<dbReference type="Gene3D" id="3.30.110.20">
    <property type="entry name" value="Alba-like domain"/>
    <property type="match status" value="1"/>
</dbReference>
<evidence type="ECO:0000259" key="1">
    <source>
        <dbReference type="Pfam" id="PF01918"/>
    </source>
</evidence>
<keyword evidence="3" id="KW-1185">Reference proteome</keyword>
<dbReference type="RefSeq" id="WP_174449015.1">
    <property type="nucleotide sequence ID" value="NZ_AP018732.1"/>
</dbReference>
<dbReference type="SUPFAM" id="SSF82704">
    <property type="entry name" value="AlbA-like"/>
    <property type="match status" value="1"/>
</dbReference>
<dbReference type="KEGG" id="ccai:NAS2_1434"/>
<dbReference type="Proteomes" id="UP000509448">
    <property type="component" value="Chromosome"/>
</dbReference>
<organism evidence="2 3">
    <name type="scientific">Conexivisphaera calida</name>
    <dbReference type="NCBI Taxonomy" id="1874277"/>
    <lineage>
        <taxon>Archaea</taxon>
        <taxon>Nitrososphaerota</taxon>
        <taxon>Conexivisphaeria</taxon>
        <taxon>Conexivisphaerales</taxon>
        <taxon>Conexivisphaeraceae</taxon>
        <taxon>Conexivisphaera</taxon>
    </lineage>
</organism>
<dbReference type="EMBL" id="AP018732">
    <property type="protein sequence ID" value="BBE42821.1"/>
    <property type="molecule type" value="Genomic_DNA"/>
</dbReference>
<dbReference type="InterPro" id="IPR036882">
    <property type="entry name" value="Alba-like_dom_sf"/>
</dbReference>
<sequence length="91" mass="9793">MSGDSSDKEYLAVTDQKPVSAYVISGEVQLQASGRLVLMARGRSINYAVDVANQIVERSGGSATVSNVKVATDQLPDGKYISRMEITIEKK</sequence>
<reference evidence="2 3" key="1">
    <citation type="journal article" date="2019" name="ISME J.">
        <title>Isolation and characterization of a thermophilic sulfur- and iron-reducing thaumarchaeote from a terrestrial acidic hot spring.</title>
        <authorList>
            <person name="Kato S."/>
            <person name="Itoh T."/>
            <person name="Yuki M."/>
            <person name="Nagamori M."/>
            <person name="Ohnishi M."/>
            <person name="Uematsu K."/>
            <person name="Suzuki K."/>
            <person name="Takashina T."/>
            <person name="Ohkuma M."/>
        </authorList>
    </citation>
    <scope>NUCLEOTIDE SEQUENCE [LARGE SCALE GENOMIC DNA]</scope>
    <source>
        <strain evidence="2 3">NAS-02</strain>
    </source>
</reference>
<dbReference type="GeneID" id="55585245"/>
<gene>
    <name evidence="2" type="ORF">NAS2_1434</name>
</gene>
<dbReference type="AlphaFoldDB" id="A0A4P2VF75"/>
<accession>A0A4P2VF75</accession>
<dbReference type="GO" id="GO:0003676">
    <property type="term" value="F:nucleic acid binding"/>
    <property type="evidence" value="ECO:0007669"/>
    <property type="project" value="InterPro"/>
</dbReference>
<name>A0A4P2VF75_9ARCH</name>
<dbReference type="InterPro" id="IPR002775">
    <property type="entry name" value="DNA/RNA-bd_Alba-like"/>
</dbReference>
<protein>
    <recommendedName>
        <fullName evidence="1">DNA/RNA-binding protein Alba-like domain-containing protein</fullName>
    </recommendedName>
</protein>
<evidence type="ECO:0000313" key="2">
    <source>
        <dbReference type="EMBL" id="BBE42821.1"/>
    </source>
</evidence>
<proteinExistence type="predicted"/>
<feature type="domain" description="DNA/RNA-binding protein Alba-like" evidence="1">
    <location>
        <begin position="13"/>
        <end position="65"/>
    </location>
</feature>